<organism evidence="3 4">
    <name type="scientific">Candidatus Methanoperedens nitratireducens</name>
    <dbReference type="NCBI Taxonomy" id="1392998"/>
    <lineage>
        <taxon>Archaea</taxon>
        <taxon>Methanobacteriati</taxon>
        <taxon>Methanobacteriota</taxon>
        <taxon>Stenosarchaea group</taxon>
        <taxon>Methanomicrobia</taxon>
        <taxon>Methanosarcinales</taxon>
        <taxon>ANME-2 cluster</taxon>
        <taxon>Candidatus Methanoperedentaceae</taxon>
        <taxon>Candidatus Methanoperedens</taxon>
    </lineage>
</organism>
<dbReference type="Pfam" id="PF19078">
    <property type="entry name" value="Big_12"/>
    <property type="match status" value="4"/>
</dbReference>
<evidence type="ECO:0000313" key="4">
    <source>
        <dbReference type="Proteomes" id="UP000050360"/>
    </source>
</evidence>
<feature type="domain" description="Bacterial Ig-like" evidence="2">
    <location>
        <begin position="328"/>
        <end position="422"/>
    </location>
</feature>
<feature type="domain" description="Bacterial Ig-like" evidence="2">
    <location>
        <begin position="231"/>
        <end position="325"/>
    </location>
</feature>
<dbReference type="InterPro" id="IPR013320">
    <property type="entry name" value="ConA-like_dom_sf"/>
</dbReference>
<feature type="domain" description="Beta-xylosidase C-terminal Concanavalin A-like" evidence="1">
    <location>
        <begin position="554"/>
        <end position="730"/>
    </location>
</feature>
<dbReference type="Proteomes" id="UP000050360">
    <property type="component" value="Unassembled WGS sequence"/>
</dbReference>
<dbReference type="InterPro" id="IPR041542">
    <property type="entry name" value="GH43_C2"/>
</dbReference>
<dbReference type="AlphaFoldDB" id="A0A0P8C8B3"/>
<sequence length="808" mass="83700">TNGGTIQNSSGIDAILILPAPGTPGSLGANTDFVIDAIAPTVELISGTTSPTNGLILVTATFNESVTGFDSADILVTNGSVENFVGSGTTYTFDINPIDGAGITVTIGVPADVAQDAATNNNTASNTLSYTSDTVSPTVILSSSTPNPTNDLILVTATFSESVTGFIATDVAVTNGTVNNFAGSGTTYTFNVTPTSGANIAVTIDVPAGVSQDAAANSNTASNTLTYTSNTVKPSVTLTSSTSNPTNGLILVTATFSESVTGFIATDVAVTNGTVNNFAGSGTTYTFNVTPTSGANIAVTIDVPAGVAQDAATNSNTASNTLTYTSNTVTPSVTLTSSTPNPTNGLILVTSTFSESVTGFNSTDILVTNGSVENFVGSGTTYTFDVNPTDGAGITVMINVPAGSAQDTAGNSNTASNTLTYTSDTVAPSVTEVSSTTANGTYSSGKTIAVTVKFTKSVTVTGTPQIQLETGSTDRQATYSSGSGTNTLTFNYVVQSEDISSDLDYVSTTAFTLNGGTINDSANNAAVLTLAPPGTAGSLGANKAIVIYTQLIISDDFSAGELNTELWTIVDPLNDSTISIIGTGTKNASLSISVPDTSQHEFKIGNYDAPRVMQKASNKDFEIEVKYQSEMTSVNQMEGVIIQQDNNKSIRFNFERDYFSTNIMALTFDNESFEVKSTTSISGSPVPLYMRIKRAGDQWTMNYSTDGMNWTTGATFSYVLKVTSVGPFVGQSGSGYFPPAYTGQIDYFFNTESIIIPEDPTKFNLTGYKINASDGSGIPGWNITITNGSIQTNKSTGSNGFYEFKEPC</sequence>
<gene>
    <name evidence="3" type="ORF">MPEBLZ_02393</name>
</gene>
<dbReference type="Gene3D" id="2.60.120.200">
    <property type="match status" value="1"/>
</dbReference>
<reference evidence="3 4" key="1">
    <citation type="submission" date="2015-09" db="EMBL/GenBank/DDBJ databases">
        <title>A metagenomics-based metabolic model of nitrate-dependent anaerobic oxidation of methane by Methanoperedens-like archaea.</title>
        <authorList>
            <person name="Arshad A."/>
            <person name="Speth D.R."/>
            <person name="De Graaf R.M."/>
            <person name="Op Den Camp H.J."/>
            <person name="Jetten M.S."/>
            <person name="Welte C.U."/>
        </authorList>
    </citation>
    <scope>NUCLEOTIDE SEQUENCE [LARGE SCALE GENOMIC DNA]</scope>
</reference>
<dbReference type="Pfam" id="PF17851">
    <property type="entry name" value="GH43_C2"/>
    <property type="match status" value="1"/>
</dbReference>
<accession>A0A0P8C8B3</accession>
<dbReference type="PANTHER" id="PTHR34677">
    <property type="match status" value="1"/>
</dbReference>
<feature type="domain" description="Bacterial Ig-like" evidence="2">
    <location>
        <begin position="36"/>
        <end position="131"/>
    </location>
</feature>
<dbReference type="PANTHER" id="PTHR34677:SF3">
    <property type="entry name" value="BACTERIAL IG-LIKE DOMAIN-CONTAINING PROTEIN"/>
    <property type="match status" value="1"/>
</dbReference>
<dbReference type="InterPro" id="IPR044048">
    <property type="entry name" value="Big_12"/>
</dbReference>
<dbReference type="PATRIC" id="fig|1719120.3.peg.2613"/>
<evidence type="ECO:0008006" key="5">
    <source>
        <dbReference type="Google" id="ProtNLM"/>
    </source>
</evidence>
<dbReference type="SUPFAM" id="SSF49899">
    <property type="entry name" value="Concanavalin A-like lectins/glucanases"/>
    <property type="match status" value="1"/>
</dbReference>
<evidence type="ECO:0000313" key="3">
    <source>
        <dbReference type="EMBL" id="KPQ43048.1"/>
    </source>
</evidence>
<proteinExistence type="predicted"/>
<evidence type="ECO:0000259" key="2">
    <source>
        <dbReference type="Pfam" id="PF19078"/>
    </source>
</evidence>
<feature type="domain" description="Bacterial Ig-like" evidence="2">
    <location>
        <begin position="133"/>
        <end position="228"/>
    </location>
</feature>
<dbReference type="EMBL" id="LKCM01000184">
    <property type="protein sequence ID" value="KPQ43048.1"/>
    <property type="molecule type" value="Genomic_DNA"/>
</dbReference>
<feature type="non-terminal residue" evidence="3">
    <location>
        <position position="1"/>
    </location>
</feature>
<name>A0A0P8C8B3_9EURY</name>
<evidence type="ECO:0000259" key="1">
    <source>
        <dbReference type="Pfam" id="PF17851"/>
    </source>
</evidence>
<protein>
    <recommendedName>
        <fullName evidence="5">Bacterial Ig-like domain-containing protein</fullName>
    </recommendedName>
</protein>
<comment type="caution">
    <text evidence="3">The sequence shown here is derived from an EMBL/GenBank/DDBJ whole genome shotgun (WGS) entry which is preliminary data.</text>
</comment>